<dbReference type="EMBL" id="BSFM01000002">
    <property type="protein sequence ID" value="GLK82347.1"/>
    <property type="molecule type" value="Genomic_DNA"/>
</dbReference>
<comment type="caution">
    <text evidence="6">The sequence shown here is derived from an EMBL/GenBank/DDBJ whole genome shotgun (WGS) entry which is preliminary data.</text>
</comment>
<evidence type="ECO:0000256" key="2">
    <source>
        <dbReference type="ARBA" id="ARBA00023015"/>
    </source>
</evidence>
<dbReference type="PROSITE" id="PS50931">
    <property type="entry name" value="HTH_LYSR"/>
    <property type="match status" value="1"/>
</dbReference>
<dbReference type="PANTHER" id="PTHR30346">
    <property type="entry name" value="TRANSCRIPTIONAL DUAL REGULATOR HCAR-RELATED"/>
    <property type="match status" value="1"/>
</dbReference>
<dbReference type="RefSeq" id="WP_213358964.1">
    <property type="nucleotide sequence ID" value="NZ_BSFM01000002.1"/>
</dbReference>
<protein>
    <submittedName>
        <fullName evidence="6">LysR family transcriptional regulator</fullName>
    </submittedName>
</protein>
<reference evidence="6" key="1">
    <citation type="journal article" date="2014" name="Int. J. Syst. Evol. Microbiol.">
        <title>Complete genome sequence of Corynebacterium casei LMG S-19264T (=DSM 44701T), isolated from a smear-ripened cheese.</title>
        <authorList>
            <consortium name="US DOE Joint Genome Institute (JGI-PGF)"/>
            <person name="Walter F."/>
            <person name="Albersmeier A."/>
            <person name="Kalinowski J."/>
            <person name="Ruckert C."/>
        </authorList>
    </citation>
    <scope>NUCLEOTIDE SEQUENCE</scope>
    <source>
        <strain evidence="6">VKM B-2789</strain>
    </source>
</reference>
<dbReference type="GO" id="GO:0003677">
    <property type="term" value="F:DNA binding"/>
    <property type="evidence" value="ECO:0007669"/>
    <property type="project" value="UniProtKB-KW"/>
</dbReference>
<evidence type="ECO:0000313" key="7">
    <source>
        <dbReference type="Proteomes" id="UP001143330"/>
    </source>
</evidence>
<feature type="domain" description="HTH lysR-type" evidence="5">
    <location>
        <begin position="1"/>
        <end position="58"/>
    </location>
</feature>
<dbReference type="SUPFAM" id="SSF53850">
    <property type="entry name" value="Periplasmic binding protein-like II"/>
    <property type="match status" value="1"/>
</dbReference>
<gene>
    <name evidence="6" type="primary">ynfL</name>
    <name evidence="6" type="ORF">GCM10017653_04160</name>
</gene>
<dbReference type="InterPro" id="IPR000847">
    <property type="entry name" value="LysR_HTH_N"/>
</dbReference>
<name>A0A9W6N9E6_9HYPH</name>
<reference evidence="6" key="2">
    <citation type="submission" date="2023-01" db="EMBL/GenBank/DDBJ databases">
        <authorList>
            <person name="Sun Q."/>
            <person name="Evtushenko L."/>
        </authorList>
    </citation>
    <scope>NUCLEOTIDE SEQUENCE</scope>
    <source>
        <strain evidence="6">VKM B-2789</strain>
    </source>
</reference>
<dbReference type="Gene3D" id="1.10.10.10">
    <property type="entry name" value="Winged helix-like DNA-binding domain superfamily/Winged helix DNA-binding domain"/>
    <property type="match status" value="1"/>
</dbReference>
<evidence type="ECO:0000313" key="6">
    <source>
        <dbReference type="EMBL" id="GLK82347.1"/>
    </source>
</evidence>
<dbReference type="GO" id="GO:0003700">
    <property type="term" value="F:DNA-binding transcription factor activity"/>
    <property type="evidence" value="ECO:0007669"/>
    <property type="project" value="InterPro"/>
</dbReference>
<keyword evidence="3" id="KW-0238">DNA-binding</keyword>
<sequence>MELRHIRYFIAVAEERNFTRAAARLGIGQPPLSSQIKDLEAEIGTQLFHRVAHGAELTPAGTAFLATVRSMPDTAAAAVHAARRAARGETGELSVGLTGTAALNPLFPAAIRSFRRTYPDVELRIVEANSVVLLSSLVEGRLDVAILRPAESDPEELREERLIDEPLVAALPAGHPAAQGDKAAASRPLDLLVLKEEPFILTPRSVGTSLHDAALAACRAVGFEPRLGQPAPQIASILSLVAAEFGVSLVPASLGDLNVPGVAFRRLRALEPHVGLVVAYRRHRPPQLVLNFAKVAREARSLTLP</sequence>
<dbReference type="Pfam" id="PF03466">
    <property type="entry name" value="LysR_substrate"/>
    <property type="match status" value="1"/>
</dbReference>
<dbReference type="InterPro" id="IPR036388">
    <property type="entry name" value="WH-like_DNA-bd_sf"/>
</dbReference>
<dbReference type="Pfam" id="PF00126">
    <property type="entry name" value="HTH_1"/>
    <property type="match status" value="1"/>
</dbReference>
<dbReference type="Proteomes" id="UP001143330">
    <property type="component" value="Unassembled WGS sequence"/>
</dbReference>
<evidence type="ECO:0000256" key="1">
    <source>
        <dbReference type="ARBA" id="ARBA00009437"/>
    </source>
</evidence>
<dbReference type="PANTHER" id="PTHR30346:SF30">
    <property type="entry name" value="SMALL NEUTRAL PROTEASE REGULATORY PROTEIN"/>
    <property type="match status" value="1"/>
</dbReference>
<dbReference type="PRINTS" id="PR00039">
    <property type="entry name" value="HTHLYSR"/>
</dbReference>
<dbReference type="AlphaFoldDB" id="A0A9W6N9E6"/>
<evidence type="ECO:0000256" key="4">
    <source>
        <dbReference type="ARBA" id="ARBA00023163"/>
    </source>
</evidence>
<dbReference type="FunFam" id="1.10.10.10:FF:000001">
    <property type="entry name" value="LysR family transcriptional regulator"/>
    <property type="match status" value="1"/>
</dbReference>
<comment type="similarity">
    <text evidence="1">Belongs to the LysR transcriptional regulatory family.</text>
</comment>
<accession>A0A9W6N9E6</accession>
<keyword evidence="2" id="KW-0805">Transcription regulation</keyword>
<evidence type="ECO:0000259" key="5">
    <source>
        <dbReference type="PROSITE" id="PS50931"/>
    </source>
</evidence>
<keyword evidence="4" id="KW-0804">Transcription</keyword>
<keyword evidence="7" id="KW-1185">Reference proteome</keyword>
<dbReference type="SUPFAM" id="SSF46785">
    <property type="entry name" value="Winged helix' DNA-binding domain"/>
    <property type="match status" value="1"/>
</dbReference>
<proteinExistence type="inferred from homology"/>
<dbReference type="InterPro" id="IPR005119">
    <property type="entry name" value="LysR_subst-bd"/>
</dbReference>
<dbReference type="Gene3D" id="3.40.190.10">
    <property type="entry name" value="Periplasmic binding protein-like II"/>
    <property type="match status" value="2"/>
</dbReference>
<dbReference type="GO" id="GO:0032993">
    <property type="term" value="C:protein-DNA complex"/>
    <property type="evidence" value="ECO:0007669"/>
    <property type="project" value="TreeGrafter"/>
</dbReference>
<dbReference type="InterPro" id="IPR036390">
    <property type="entry name" value="WH_DNA-bd_sf"/>
</dbReference>
<evidence type="ECO:0000256" key="3">
    <source>
        <dbReference type="ARBA" id="ARBA00023125"/>
    </source>
</evidence>
<organism evidence="6 7">
    <name type="scientific">Ancylobacter defluvii</name>
    <dbReference type="NCBI Taxonomy" id="1282440"/>
    <lineage>
        <taxon>Bacteria</taxon>
        <taxon>Pseudomonadati</taxon>
        <taxon>Pseudomonadota</taxon>
        <taxon>Alphaproteobacteria</taxon>
        <taxon>Hyphomicrobiales</taxon>
        <taxon>Xanthobacteraceae</taxon>
        <taxon>Ancylobacter</taxon>
    </lineage>
</organism>